<sequence length="606" mass="68556">MDSAEPIRGSSTLFDHPWGEDDKIVVAIDLGTTQSGMAFTFLQNGVEFVIHRVTRWPGQECQMTQSKIPTLVWYDSNMEAVSFGAEALSPEIQEKAEDNDWALAKHFKLHLFPENIKARHIMNLDPLPLGVSLLQIYTDYLSYLLKHTRLYFQDRIVDGRSIWERYSPTIDIIITHPNGWGVREQTFLRKSAVEAGYASLNDAPTKIHFLSEAEASVYFCLYHTNLWSRINDDTTFLVCDAGGATADIAVFTVVSKHPVPTLVETKPSVSIGAGAVFINHALEQYLHRLLSTSGLSQEDVLEYTKQGVSDFEQSAKRHFEDENREYSIQLTGFRFNNSSIGVRRGLLRLPGSEIKSIFDVCVPKILMAVDEQIRGLSIPYILLVGGFGDSPYLRREFQRHYEPRGCQISLVNDSTSKAVADGAILWKFAQRPQARTSRFSWGIETSITLDPDDPDHQNRKDMSSALGWKVVSGRWKCLLRKGTVLDKNVVVKTPFSLDYGSSSDEPGQLMLDIFGYSGDDEPVWMRNKQGELLPNFHRVVNAQMNLKNLRGALESKIALDASLQWHLDFDVCMQFDHTHLETYLEWKEKGTVRTGLRVSVPILDMP</sequence>
<reference evidence="1" key="1">
    <citation type="submission" date="2021-01" db="EMBL/GenBank/DDBJ databases">
        <authorList>
            <person name="Kaushik A."/>
        </authorList>
    </citation>
    <scope>NUCLEOTIDE SEQUENCE</scope>
    <source>
        <strain evidence="1">AG2-2IIIB</strain>
    </source>
</reference>
<organism evidence="1 2">
    <name type="scientific">Rhizoctonia solani</name>
    <dbReference type="NCBI Taxonomy" id="456999"/>
    <lineage>
        <taxon>Eukaryota</taxon>
        <taxon>Fungi</taxon>
        <taxon>Dikarya</taxon>
        <taxon>Basidiomycota</taxon>
        <taxon>Agaricomycotina</taxon>
        <taxon>Agaricomycetes</taxon>
        <taxon>Cantharellales</taxon>
        <taxon>Ceratobasidiaceae</taxon>
        <taxon>Rhizoctonia</taxon>
    </lineage>
</organism>
<comment type="caution">
    <text evidence="1">The sequence shown here is derived from an EMBL/GenBank/DDBJ whole genome shotgun (WGS) entry which is preliminary data.</text>
</comment>
<dbReference type="SUPFAM" id="SSF53067">
    <property type="entry name" value="Actin-like ATPase domain"/>
    <property type="match status" value="2"/>
</dbReference>
<protein>
    <submittedName>
        <fullName evidence="1">Uncharacterized protein</fullName>
    </submittedName>
</protein>
<dbReference type="Gene3D" id="3.30.420.40">
    <property type="match status" value="2"/>
</dbReference>
<proteinExistence type="predicted"/>
<dbReference type="OrthoDB" id="3256235at2759"/>
<dbReference type="AlphaFoldDB" id="A0A8H2WCT6"/>
<dbReference type="CDD" id="cd10170">
    <property type="entry name" value="ASKHA_NBD_HSP70"/>
    <property type="match status" value="1"/>
</dbReference>
<dbReference type="EMBL" id="CAJMWT010000972">
    <property type="protein sequence ID" value="CAE6368516.1"/>
    <property type="molecule type" value="Genomic_DNA"/>
</dbReference>
<evidence type="ECO:0000313" key="2">
    <source>
        <dbReference type="Proteomes" id="UP000663843"/>
    </source>
</evidence>
<dbReference type="Gene3D" id="3.90.640.10">
    <property type="entry name" value="Actin, Chain A, domain 4"/>
    <property type="match status" value="1"/>
</dbReference>
<accession>A0A8H2WCT6</accession>
<dbReference type="InterPro" id="IPR018181">
    <property type="entry name" value="Heat_shock_70_CS"/>
</dbReference>
<evidence type="ECO:0000313" key="1">
    <source>
        <dbReference type="EMBL" id="CAE6368516.1"/>
    </source>
</evidence>
<dbReference type="PANTHER" id="PTHR14187">
    <property type="entry name" value="ALPHA KINASE/ELONGATION FACTOR 2 KINASE"/>
    <property type="match status" value="1"/>
</dbReference>
<gene>
    <name evidence="1" type="ORF">RDB_LOCUS16912</name>
</gene>
<dbReference type="PANTHER" id="PTHR14187:SF5">
    <property type="entry name" value="HEAT SHOCK 70 KDA PROTEIN 12A"/>
    <property type="match status" value="1"/>
</dbReference>
<dbReference type="PROSITE" id="PS00297">
    <property type="entry name" value="HSP70_1"/>
    <property type="match status" value="1"/>
</dbReference>
<dbReference type="InterPro" id="IPR043129">
    <property type="entry name" value="ATPase_NBD"/>
</dbReference>
<name>A0A8H2WCT6_9AGAM</name>
<dbReference type="Proteomes" id="UP000663843">
    <property type="component" value="Unassembled WGS sequence"/>
</dbReference>